<keyword evidence="3" id="KW-0964">Secreted</keyword>
<dbReference type="EMBL" id="JASMQC010000035">
    <property type="protein sequence ID" value="KAK1931093.1"/>
    <property type="molecule type" value="Genomic_DNA"/>
</dbReference>
<proteinExistence type="predicted"/>
<name>A0AAD9G459_9STRA</name>
<keyword evidence="5" id="KW-0175">Coiled coil</keyword>
<dbReference type="Pfam" id="PF20147">
    <property type="entry name" value="Crinkler"/>
    <property type="match status" value="2"/>
</dbReference>
<accession>A0AAD9G459</accession>
<dbReference type="PROSITE" id="PS50217">
    <property type="entry name" value="BZIP"/>
    <property type="match status" value="2"/>
</dbReference>
<feature type="coiled-coil region" evidence="5">
    <location>
        <begin position="144"/>
        <end position="178"/>
    </location>
</feature>
<dbReference type="GO" id="GO:0043657">
    <property type="term" value="C:host cell"/>
    <property type="evidence" value="ECO:0007669"/>
    <property type="project" value="UniProtKB-SubCell"/>
</dbReference>
<dbReference type="PANTHER" id="PTHR24111">
    <property type="entry name" value="LEUCINE-RICH REPEAT-CONTAINING PROTEIN 34"/>
    <property type="match status" value="1"/>
</dbReference>
<dbReference type="CDD" id="cd14809">
    <property type="entry name" value="bZIP_AUREO-like"/>
    <property type="match status" value="1"/>
</dbReference>
<sequence>MSLEYGMPIVLPPIGPLFASSGSPVAQLLAYESEEQREQYEEDMARYFGVPLPSFIRRRREEEAANLRTPTSVQPSSFPTAGFPPNTSPVKKDGAKTKNALPLLQLDSPTQTDTNETEHSSPSGEEEKLRVSRERNRLHAQRTRIRKRELLESLKERIEALQDEYELLKQAYDFHATAVCLLRLGNVMDVPCVHKLEQVGVNSTEDRDEDGQLCETVKPTSHESDGEADHEEAHEHEKGCVCFGKEQSSESCTCVNAQLNANGKRPYSSTATNSNMLVCSKEERERVRRERNRLHARRARLRKKLVLEKSQQAVHDLRERNDRLRSRLSVLVSSIYGSEACLDDPDATAANLKLPISSSPVTKRALLSKLRDDDGLSSVGDDDVTDMSMDEDLLLGIRMLVKKEKYLKQLEDQLRDEGDDSGDRQTIMCQELYDEEDEEPRRKEILTKQNSHQRNEPQEETRKVKSLLTGRISKLLSLATEHYRACFVDINPIQLRDIRELVLVSQDLQIHQLRSLSKNLFLFSALRSVNLSNNQLDDSGCKEIRDLMCCPGLRALDLSRNLLGRLTARTICERLRHQAKLLSLNLHGNLFFSDGGETARETARLFATAIAGNESLLHFCLSVPDQLEKIVSLGNQWIDATSRRKPSQVNNKGKDVEIMSAAAEFSQHLAGQLRQGNNRSSLQSIELCYAEFSRRVVLNTVKMVNRLTTLDLSFAFIGIPGAQVVAAAFKIEGYATLTQLNLNCNRVKSMGAKMILSALRRNERLTFLDLSHNEIRHDALDAVVELLNDNKVLSRLDLSQNKLIGDETEEVQYLREAIVKHRALLSLGQLNSLVTNEENERELQRALDRNHIAEDREILDSINVVCASRLTAEAAPSRQRNLLNTVVELGGGAQSTTVWKRKITRNGRLSLKWRMAVRTKISVTESKTSSLVWKLVVNRKCDVRDSVEDDAAIQTLPDKPGSSYALYSAVAYCDKGDTVSLTIGVHYDDVTNNKVLYKVCVKDIAFIPHHPQDRHHLLFFLSPSLSGTPVQWQMKTQRRMISSSKNRETDSASFLWEGIIQRVYIHTTGSFRLLARVQFSFSDKLAGTNEKKFFMLETLYWWQLQRSSCWDPQTNDVVMEGTYLDMYGVIRDDCEVVFYLPSMEWMVGEYLQFSSTSANEDVGLRVVDFQLFHENEMLELFCAVVGSARSVFHVEIDDDKTVSELKAVVVDQSRGAITTPPANLQLFLAKKNDAWLEYDALDAVLQSGDVTTYHRMPEPFKLNNSCDSGTGGASTRNVGNIVSIHCAIVGDARELFAVGIDESDKVHNSKDAICTRQQYQFPASKLNLYMAESNNKWLDGDDAAALRLDIHGRPQGYTEQMNPMLPLKDDKHFEASFRPGRDQIQVLVVLRFGVTINRKKGEGNTELKLYQDRGKMIQNNCTDYCRPILDKIDKLYDLKDSWSLPFVCVGGSSGMGKSQSAFALGGNRPWFYWPVVDFGEDTQRIYRNFESISSVFNRVTRDDKPMDKTKGDILNCGSRFYEEEKLWTYGFILVLLKFYCCLQEDNRVGEMLRMEEKTSLYVEKYNLTAVVAFRNQMKADGKLLPFFVLDEMTGDTKLEAFQRNVFRVCVGWLWL</sequence>
<dbReference type="Gene3D" id="1.20.5.170">
    <property type="match status" value="2"/>
</dbReference>
<dbReference type="SMART" id="SM00368">
    <property type="entry name" value="LRR_RI"/>
    <property type="match status" value="6"/>
</dbReference>
<dbReference type="SMART" id="SM00338">
    <property type="entry name" value="BRLZ"/>
    <property type="match status" value="2"/>
</dbReference>
<feature type="compositionally biased region" description="Basic and acidic residues" evidence="6">
    <location>
        <begin position="453"/>
        <end position="463"/>
    </location>
</feature>
<organism evidence="8 9">
    <name type="scientific">Phytophthora citrophthora</name>
    <dbReference type="NCBI Taxonomy" id="4793"/>
    <lineage>
        <taxon>Eukaryota</taxon>
        <taxon>Sar</taxon>
        <taxon>Stramenopiles</taxon>
        <taxon>Oomycota</taxon>
        <taxon>Peronosporomycetes</taxon>
        <taxon>Peronosporales</taxon>
        <taxon>Peronosporaceae</taxon>
        <taxon>Phytophthora</taxon>
    </lineage>
</organism>
<dbReference type="Pfam" id="PF13516">
    <property type="entry name" value="LRR_6"/>
    <property type="match status" value="1"/>
</dbReference>
<feature type="region of interest" description="Disordered" evidence="6">
    <location>
        <begin position="434"/>
        <end position="463"/>
    </location>
</feature>
<feature type="domain" description="BZIP" evidence="7">
    <location>
        <begin position="282"/>
        <end position="331"/>
    </location>
</feature>
<evidence type="ECO:0000259" key="7">
    <source>
        <dbReference type="PROSITE" id="PS50217"/>
    </source>
</evidence>
<dbReference type="GO" id="GO:0005576">
    <property type="term" value="C:extracellular region"/>
    <property type="evidence" value="ECO:0007669"/>
    <property type="project" value="UniProtKB-SubCell"/>
</dbReference>
<dbReference type="InterPro" id="IPR046347">
    <property type="entry name" value="bZIP_sf"/>
</dbReference>
<feature type="coiled-coil region" evidence="5">
    <location>
        <begin position="277"/>
        <end position="327"/>
    </location>
</feature>
<dbReference type="PANTHER" id="PTHR24111:SF0">
    <property type="entry name" value="LEUCINE-RICH REPEAT-CONTAINING PROTEIN"/>
    <property type="match status" value="1"/>
</dbReference>
<gene>
    <name evidence="8" type="ORF">P3T76_013282</name>
</gene>
<evidence type="ECO:0000256" key="5">
    <source>
        <dbReference type="SAM" id="Coils"/>
    </source>
</evidence>
<feature type="domain" description="BZIP" evidence="7">
    <location>
        <begin position="126"/>
        <end position="170"/>
    </location>
</feature>
<comment type="subcellular location">
    <subcellularLocation>
        <location evidence="1">Host cell</location>
    </subcellularLocation>
    <subcellularLocation>
        <location evidence="2">Secreted</location>
    </subcellularLocation>
</comment>
<dbReference type="InterPro" id="IPR052201">
    <property type="entry name" value="LRR-containing_regulator"/>
</dbReference>
<dbReference type="InterPro" id="IPR045379">
    <property type="entry name" value="Crinkler_N"/>
</dbReference>
<evidence type="ECO:0000256" key="2">
    <source>
        <dbReference type="ARBA" id="ARBA00004613"/>
    </source>
</evidence>
<evidence type="ECO:0000313" key="8">
    <source>
        <dbReference type="EMBL" id="KAK1931093.1"/>
    </source>
</evidence>
<feature type="compositionally biased region" description="Polar residues" evidence="6">
    <location>
        <begin position="68"/>
        <end position="79"/>
    </location>
</feature>
<keyword evidence="4" id="KW-0677">Repeat</keyword>
<evidence type="ECO:0000256" key="4">
    <source>
        <dbReference type="ARBA" id="ARBA00022737"/>
    </source>
</evidence>
<dbReference type="InterPro" id="IPR001611">
    <property type="entry name" value="Leu-rich_rpt"/>
</dbReference>
<comment type="caution">
    <text evidence="8">The sequence shown here is derived from an EMBL/GenBank/DDBJ whole genome shotgun (WGS) entry which is preliminary data.</text>
</comment>
<dbReference type="Proteomes" id="UP001259832">
    <property type="component" value="Unassembled WGS sequence"/>
</dbReference>
<protein>
    <submittedName>
        <fullName evidence="8">NLR family CARD domain-containing protein 3</fullName>
    </submittedName>
</protein>
<feature type="compositionally biased region" description="Basic and acidic residues" evidence="6">
    <location>
        <begin position="125"/>
        <end position="135"/>
    </location>
</feature>
<reference evidence="8" key="1">
    <citation type="submission" date="2023-08" db="EMBL/GenBank/DDBJ databases">
        <title>Reference Genome Resource for the Citrus Pathogen Phytophthora citrophthora.</title>
        <authorList>
            <person name="Moller H."/>
            <person name="Coetzee B."/>
            <person name="Rose L.J."/>
            <person name="Van Niekerk J.M."/>
        </authorList>
    </citation>
    <scope>NUCLEOTIDE SEQUENCE</scope>
    <source>
        <strain evidence="8">STE-U-9442</strain>
    </source>
</reference>
<evidence type="ECO:0000313" key="9">
    <source>
        <dbReference type="Proteomes" id="UP001259832"/>
    </source>
</evidence>
<feature type="region of interest" description="Disordered" evidence="6">
    <location>
        <begin position="61"/>
        <end position="135"/>
    </location>
</feature>
<dbReference type="GO" id="GO:0003700">
    <property type="term" value="F:DNA-binding transcription factor activity"/>
    <property type="evidence" value="ECO:0007669"/>
    <property type="project" value="InterPro"/>
</dbReference>
<evidence type="ECO:0000256" key="1">
    <source>
        <dbReference type="ARBA" id="ARBA00004340"/>
    </source>
</evidence>
<dbReference type="SUPFAM" id="SSF52047">
    <property type="entry name" value="RNI-like"/>
    <property type="match status" value="1"/>
</dbReference>
<evidence type="ECO:0000256" key="6">
    <source>
        <dbReference type="SAM" id="MobiDB-lite"/>
    </source>
</evidence>
<dbReference type="SUPFAM" id="SSF57959">
    <property type="entry name" value="Leucine zipper domain"/>
    <property type="match status" value="2"/>
</dbReference>
<dbReference type="InterPro" id="IPR032675">
    <property type="entry name" value="LRR_dom_sf"/>
</dbReference>
<dbReference type="Gene3D" id="3.80.10.10">
    <property type="entry name" value="Ribonuclease Inhibitor"/>
    <property type="match status" value="2"/>
</dbReference>
<keyword evidence="9" id="KW-1185">Reference proteome</keyword>
<evidence type="ECO:0000256" key="3">
    <source>
        <dbReference type="ARBA" id="ARBA00022525"/>
    </source>
</evidence>
<dbReference type="InterPro" id="IPR004827">
    <property type="entry name" value="bZIP"/>
</dbReference>